<keyword evidence="2" id="KW-1185">Reference proteome</keyword>
<reference evidence="1" key="3">
    <citation type="submission" date="2025-09" db="UniProtKB">
        <authorList>
            <consortium name="Ensembl"/>
        </authorList>
    </citation>
    <scope>IDENTIFICATION</scope>
</reference>
<dbReference type="Bgee" id="ENSMODG00000029559">
    <property type="expression patterns" value="Expressed in ovary and 21 other cell types or tissues"/>
</dbReference>
<proteinExistence type="predicted"/>
<dbReference type="GeneTree" id="ENSGT00960000189761"/>
<dbReference type="eggNOG" id="KOG1961">
    <property type="taxonomic scope" value="Eukaryota"/>
</dbReference>
<evidence type="ECO:0000313" key="1">
    <source>
        <dbReference type="Ensembl" id="ENSMODP00000039359.2"/>
    </source>
</evidence>
<dbReference type="STRING" id="13616.ENSMODP00000039359"/>
<sequence>RGGAEVAGMAAPELLLPAGASDMEEDESTLVRGGPGLPEPLQLGELDITSDEFILDEVDVHIQANLEDDLVKEALKTGVDLRHYSKQVELELQQIEQKSIRDCILVFWERRGFLTLAYRMR</sequence>
<accession>K7E0Q8</accession>
<reference evidence="1" key="2">
    <citation type="submission" date="2025-08" db="UniProtKB">
        <authorList>
            <consortium name="Ensembl"/>
        </authorList>
    </citation>
    <scope>IDENTIFICATION</scope>
</reference>
<organism evidence="1 2">
    <name type="scientific">Monodelphis domestica</name>
    <name type="common">Gray short-tailed opossum</name>
    <dbReference type="NCBI Taxonomy" id="13616"/>
    <lineage>
        <taxon>Eukaryota</taxon>
        <taxon>Metazoa</taxon>
        <taxon>Chordata</taxon>
        <taxon>Craniata</taxon>
        <taxon>Vertebrata</taxon>
        <taxon>Euteleostomi</taxon>
        <taxon>Mammalia</taxon>
        <taxon>Metatheria</taxon>
        <taxon>Didelphimorphia</taxon>
        <taxon>Didelphidae</taxon>
        <taxon>Monodelphis</taxon>
    </lineage>
</organism>
<name>K7E0Q8_MONDO</name>
<dbReference type="Ensembl" id="ENSMODT00000042470.2">
    <property type="protein sequence ID" value="ENSMODP00000039359.2"/>
    <property type="gene ID" value="ENSMODG00000029559.2"/>
</dbReference>
<protein>
    <submittedName>
        <fullName evidence="1">Uncharacterized protein</fullName>
    </submittedName>
</protein>
<evidence type="ECO:0000313" key="2">
    <source>
        <dbReference type="Proteomes" id="UP000002280"/>
    </source>
</evidence>
<dbReference type="HOGENOM" id="CLU_1948133_0_0_1"/>
<dbReference type="InParanoid" id="K7E0Q8"/>
<dbReference type="Proteomes" id="UP000002280">
    <property type="component" value="Chromosome 2"/>
</dbReference>
<reference evidence="1 2" key="1">
    <citation type="journal article" date="2007" name="Nature">
        <title>Genome of the marsupial Monodelphis domestica reveals innovation in non-coding sequences.</title>
        <authorList>
            <person name="Mikkelsen T.S."/>
            <person name="Wakefield M.J."/>
            <person name="Aken B."/>
            <person name="Amemiya C.T."/>
            <person name="Chang J.L."/>
            <person name="Duke S."/>
            <person name="Garber M."/>
            <person name="Gentles A.J."/>
            <person name="Goodstadt L."/>
            <person name="Heger A."/>
            <person name="Jurka J."/>
            <person name="Kamal M."/>
            <person name="Mauceli E."/>
            <person name="Searle S.M."/>
            <person name="Sharpe T."/>
            <person name="Baker M.L."/>
            <person name="Batzer M.A."/>
            <person name="Benos P.V."/>
            <person name="Belov K."/>
            <person name="Clamp M."/>
            <person name="Cook A."/>
            <person name="Cuff J."/>
            <person name="Das R."/>
            <person name="Davidow L."/>
            <person name="Deakin J.E."/>
            <person name="Fazzari M.J."/>
            <person name="Glass J.L."/>
            <person name="Grabherr M."/>
            <person name="Greally J.M."/>
            <person name="Gu W."/>
            <person name="Hore T.A."/>
            <person name="Huttley G.A."/>
            <person name="Kleber M."/>
            <person name="Jirtle R.L."/>
            <person name="Koina E."/>
            <person name="Lee J.T."/>
            <person name="Mahony S."/>
            <person name="Marra M.A."/>
            <person name="Miller R.D."/>
            <person name="Nicholls R.D."/>
            <person name="Oda M."/>
            <person name="Papenfuss A.T."/>
            <person name="Parra Z.E."/>
            <person name="Pollock D.D."/>
            <person name="Ray D.A."/>
            <person name="Schein J.E."/>
            <person name="Speed T.P."/>
            <person name="Thompson K."/>
            <person name="VandeBerg J.L."/>
            <person name="Wade C.M."/>
            <person name="Walker J.A."/>
            <person name="Waters P.D."/>
            <person name="Webber C."/>
            <person name="Weidman J.R."/>
            <person name="Xie X."/>
            <person name="Zody M.C."/>
            <person name="Baldwin J."/>
            <person name="Abdouelleil A."/>
            <person name="Abdulkadir J."/>
            <person name="Abebe A."/>
            <person name="Abera B."/>
            <person name="Abreu J."/>
            <person name="Acer S.C."/>
            <person name="Aftuck L."/>
            <person name="Alexander A."/>
            <person name="An P."/>
            <person name="Anderson E."/>
            <person name="Anderson S."/>
            <person name="Arachi H."/>
            <person name="Azer M."/>
            <person name="Bachantsang P."/>
            <person name="Barry A."/>
            <person name="Bayul T."/>
            <person name="Berlin A."/>
            <person name="Bessette D."/>
            <person name="Bloom T."/>
            <person name="Bloom T."/>
            <person name="Boguslavskiy L."/>
            <person name="Bonnet C."/>
            <person name="Boukhgalter B."/>
            <person name="Bourzgui I."/>
            <person name="Brown A."/>
            <person name="Cahill P."/>
            <person name="Channer S."/>
            <person name="Cheshatsang Y."/>
            <person name="Chuda L."/>
            <person name="Citroen M."/>
            <person name="Collymore A."/>
            <person name="Cooke P."/>
            <person name="Costello M."/>
            <person name="D'Aco K."/>
            <person name="Daza R."/>
            <person name="De Haan G."/>
            <person name="DeGray S."/>
            <person name="DeMaso C."/>
            <person name="Dhargay N."/>
            <person name="Dooley K."/>
            <person name="Dooley E."/>
            <person name="Doricent M."/>
            <person name="Dorje P."/>
            <person name="Dorjee K."/>
            <person name="Dupes A."/>
            <person name="Elong R."/>
            <person name="Falk J."/>
            <person name="Farina A."/>
            <person name="Faro S."/>
            <person name="Ferguson D."/>
            <person name="Fisher S."/>
            <person name="Foley C.D."/>
            <person name="Franke A."/>
            <person name="Friedrich D."/>
            <person name="Gadbois L."/>
            <person name="Gearin G."/>
            <person name="Gearin C.R."/>
            <person name="Giannoukos G."/>
            <person name="Goode T."/>
            <person name="Graham J."/>
            <person name="Grandbois E."/>
            <person name="Grewal S."/>
            <person name="Gyaltsen K."/>
            <person name="Hafez N."/>
            <person name="Hagos B."/>
            <person name="Hall J."/>
            <person name="Henson C."/>
            <person name="Hollinger A."/>
            <person name="Honan T."/>
            <person name="Huard M.D."/>
            <person name="Hughes L."/>
            <person name="Hurhula B."/>
            <person name="Husby M.E."/>
            <person name="Kamat A."/>
            <person name="Kanga B."/>
            <person name="Kashin S."/>
            <person name="Khazanovich D."/>
            <person name="Kisner P."/>
            <person name="Lance K."/>
            <person name="Lara M."/>
            <person name="Lee W."/>
            <person name="Lennon N."/>
            <person name="Letendre F."/>
            <person name="LeVine R."/>
            <person name="Lipovsky A."/>
            <person name="Liu X."/>
            <person name="Liu J."/>
            <person name="Liu S."/>
            <person name="Lokyitsang T."/>
            <person name="Lokyitsang Y."/>
            <person name="Lubonja R."/>
            <person name="Lui A."/>
            <person name="MacDonald P."/>
            <person name="Magnisalis V."/>
            <person name="Maru K."/>
            <person name="Matthews C."/>
            <person name="McCusker W."/>
            <person name="McDonough S."/>
            <person name="Mehta T."/>
            <person name="Meldrim J."/>
            <person name="Meneus L."/>
            <person name="Mihai O."/>
            <person name="Mihalev A."/>
            <person name="Mihova T."/>
            <person name="Mittelman R."/>
            <person name="Mlenga V."/>
            <person name="Montmayeur A."/>
            <person name="Mulrain L."/>
            <person name="Navidi A."/>
            <person name="Naylor J."/>
            <person name="Negash T."/>
            <person name="Nguyen T."/>
            <person name="Nguyen N."/>
            <person name="Nicol R."/>
            <person name="Norbu C."/>
            <person name="Norbu N."/>
            <person name="Novod N."/>
            <person name="O'Neill B."/>
            <person name="Osman S."/>
            <person name="Markiewicz E."/>
            <person name="Oyono O.L."/>
            <person name="Patti C."/>
            <person name="Phunkhang P."/>
            <person name="Pierre F."/>
            <person name="Priest M."/>
            <person name="Raghuraman S."/>
            <person name="Rege F."/>
            <person name="Reyes R."/>
            <person name="Rise C."/>
            <person name="Rogov P."/>
            <person name="Ross K."/>
            <person name="Ryan E."/>
            <person name="Settipalli S."/>
            <person name="Shea T."/>
            <person name="Sherpa N."/>
            <person name="Shi L."/>
            <person name="Shih D."/>
            <person name="Sparrow T."/>
            <person name="Spaulding J."/>
            <person name="Stalker J."/>
            <person name="Stange-Thomann N."/>
            <person name="Stavropoulos S."/>
            <person name="Stone C."/>
            <person name="Strader C."/>
            <person name="Tesfaye S."/>
            <person name="Thomson T."/>
            <person name="Thoulutsang Y."/>
            <person name="Thoulutsang D."/>
            <person name="Topham K."/>
            <person name="Topping I."/>
            <person name="Tsamla T."/>
            <person name="Vassiliev H."/>
            <person name="Vo A."/>
            <person name="Wangchuk T."/>
            <person name="Wangdi T."/>
            <person name="Weiand M."/>
            <person name="Wilkinson J."/>
            <person name="Wilson A."/>
            <person name="Yadav S."/>
            <person name="Young G."/>
            <person name="Yu Q."/>
            <person name="Zembek L."/>
            <person name="Zhong D."/>
            <person name="Zimmer A."/>
            <person name="Zwirko Z."/>
            <person name="Jaffe D.B."/>
            <person name="Alvarez P."/>
            <person name="Brockman W."/>
            <person name="Butler J."/>
            <person name="Chin C."/>
            <person name="Gnerre S."/>
            <person name="MacCallum I."/>
            <person name="Graves J.A."/>
            <person name="Ponting C.P."/>
            <person name="Breen M."/>
            <person name="Samollow P.B."/>
            <person name="Lander E.S."/>
            <person name="Lindblad-Toh K."/>
        </authorList>
    </citation>
    <scope>NUCLEOTIDE SEQUENCE [LARGE SCALE GENOMIC DNA]</scope>
</reference>
<dbReference type="AlphaFoldDB" id="K7E0Q8"/>